<accession>D2R1C5</accession>
<comment type="similarity">
    <text evidence="2">Belongs to the bacterial solute-binding protein 5 family.</text>
</comment>
<dbReference type="AlphaFoldDB" id="D2R1C5"/>
<evidence type="ECO:0000256" key="2">
    <source>
        <dbReference type="ARBA" id="ARBA00005695"/>
    </source>
</evidence>
<dbReference type="FunFam" id="3.10.105.10:FF:000001">
    <property type="entry name" value="Oligopeptide ABC transporter, oligopeptide-binding protein"/>
    <property type="match status" value="1"/>
</dbReference>
<dbReference type="EMBL" id="CP001848">
    <property type="protein sequence ID" value="ADB14910.1"/>
    <property type="molecule type" value="Genomic_DNA"/>
</dbReference>
<comment type="subcellular location">
    <subcellularLocation>
        <location evidence="1">Cell envelope</location>
    </subcellularLocation>
</comment>
<keyword evidence="7" id="KW-1185">Reference proteome</keyword>
<dbReference type="Proteomes" id="UP000001887">
    <property type="component" value="Chromosome"/>
</dbReference>
<protein>
    <submittedName>
        <fullName evidence="6">4-phytase</fullName>
        <ecNumber evidence="6">3.1.3.26</ecNumber>
    </submittedName>
</protein>
<dbReference type="Pfam" id="PF00496">
    <property type="entry name" value="SBP_bac_5"/>
    <property type="match status" value="1"/>
</dbReference>
<dbReference type="InterPro" id="IPR000914">
    <property type="entry name" value="SBP_5_dom"/>
</dbReference>
<dbReference type="Gene3D" id="3.10.105.10">
    <property type="entry name" value="Dipeptide-binding Protein, Domain 3"/>
    <property type="match status" value="1"/>
</dbReference>
<dbReference type="GO" id="GO:0043190">
    <property type="term" value="C:ATP-binding cassette (ABC) transporter complex"/>
    <property type="evidence" value="ECO:0007669"/>
    <property type="project" value="InterPro"/>
</dbReference>
<dbReference type="HOGENOM" id="CLU_017028_0_3_0"/>
<gene>
    <name evidence="6" type="ordered locus">Psta_0214</name>
</gene>
<dbReference type="InterPro" id="IPR030678">
    <property type="entry name" value="Peptide/Ni-bd"/>
</dbReference>
<dbReference type="InterPro" id="IPR039424">
    <property type="entry name" value="SBP_5"/>
</dbReference>
<dbReference type="EC" id="3.1.3.26" evidence="6"/>
<feature type="domain" description="Solute-binding protein family 5" evidence="5">
    <location>
        <begin position="78"/>
        <end position="561"/>
    </location>
</feature>
<dbReference type="eggNOG" id="COG4166">
    <property type="taxonomic scope" value="Bacteria"/>
</dbReference>
<dbReference type="PIRSF" id="PIRSF002741">
    <property type="entry name" value="MppA"/>
    <property type="match status" value="1"/>
</dbReference>
<reference evidence="6 7" key="1">
    <citation type="journal article" date="2009" name="Stand. Genomic Sci.">
        <title>Complete genome sequence of Pirellula staleyi type strain (ATCC 27377).</title>
        <authorList>
            <person name="Clum A."/>
            <person name="Tindall B.J."/>
            <person name="Sikorski J."/>
            <person name="Ivanova N."/>
            <person name="Mavrommatis K."/>
            <person name="Lucas S."/>
            <person name="Glavina del Rio T."/>
            <person name="Nolan M."/>
            <person name="Chen F."/>
            <person name="Tice H."/>
            <person name="Pitluck S."/>
            <person name="Cheng J.F."/>
            <person name="Chertkov O."/>
            <person name="Brettin T."/>
            <person name="Han C."/>
            <person name="Detter J.C."/>
            <person name="Kuske C."/>
            <person name="Bruce D."/>
            <person name="Goodwin L."/>
            <person name="Ovchinikova G."/>
            <person name="Pati A."/>
            <person name="Mikhailova N."/>
            <person name="Chen A."/>
            <person name="Palaniappan K."/>
            <person name="Land M."/>
            <person name="Hauser L."/>
            <person name="Chang Y.J."/>
            <person name="Jeffries C.D."/>
            <person name="Chain P."/>
            <person name="Rohde M."/>
            <person name="Goker M."/>
            <person name="Bristow J."/>
            <person name="Eisen J.A."/>
            <person name="Markowitz V."/>
            <person name="Hugenholtz P."/>
            <person name="Kyrpides N.C."/>
            <person name="Klenk H.P."/>
            <person name="Lapidus A."/>
        </authorList>
    </citation>
    <scope>NUCLEOTIDE SEQUENCE [LARGE SCALE GENOMIC DNA]</scope>
    <source>
        <strain evidence="7">ATCC 27377 / DSM 6068 / ICPB 4128</strain>
    </source>
</reference>
<evidence type="ECO:0000256" key="1">
    <source>
        <dbReference type="ARBA" id="ARBA00004196"/>
    </source>
</evidence>
<dbReference type="CDD" id="cd08504">
    <property type="entry name" value="PBP2_OppA"/>
    <property type="match status" value="1"/>
</dbReference>
<keyword evidence="3" id="KW-0813">Transport</keyword>
<dbReference type="SUPFAM" id="SSF53850">
    <property type="entry name" value="Periplasmic binding protein-like II"/>
    <property type="match status" value="1"/>
</dbReference>
<keyword evidence="6" id="KW-0378">Hydrolase</keyword>
<evidence type="ECO:0000259" key="5">
    <source>
        <dbReference type="Pfam" id="PF00496"/>
    </source>
</evidence>
<proteinExistence type="inferred from homology"/>
<evidence type="ECO:0000313" key="6">
    <source>
        <dbReference type="EMBL" id="ADB14910.1"/>
    </source>
</evidence>
<dbReference type="GO" id="GO:0015833">
    <property type="term" value="P:peptide transport"/>
    <property type="evidence" value="ECO:0007669"/>
    <property type="project" value="TreeGrafter"/>
</dbReference>
<dbReference type="KEGG" id="psl:Psta_0214"/>
<dbReference type="Gene3D" id="3.40.190.10">
    <property type="entry name" value="Periplasmic binding protein-like II"/>
    <property type="match status" value="2"/>
</dbReference>
<evidence type="ECO:0000256" key="4">
    <source>
        <dbReference type="ARBA" id="ARBA00022729"/>
    </source>
</evidence>
<dbReference type="PANTHER" id="PTHR30290:SF10">
    <property type="entry name" value="PERIPLASMIC OLIGOPEPTIDE-BINDING PROTEIN-RELATED"/>
    <property type="match status" value="1"/>
</dbReference>
<name>D2R1C5_PIRSD</name>
<dbReference type="GO" id="GO:0030288">
    <property type="term" value="C:outer membrane-bounded periplasmic space"/>
    <property type="evidence" value="ECO:0007669"/>
    <property type="project" value="UniProtKB-ARBA"/>
</dbReference>
<dbReference type="GO" id="GO:1904680">
    <property type="term" value="F:peptide transmembrane transporter activity"/>
    <property type="evidence" value="ECO:0007669"/>
    <property type="project" value="TreeGrafter"/>
</dbReference>
<evidence type="ECO:0000313" key="7">
    <source>
        <dbReference type="Proteomes" id="UP000001887"/>
    </source>
</evidence>
<keyword evidence="4" id="KW-0732">Signal</keyword>
<dbReference type="GO" id="GO:0008707">
    <property type="term" value="F:inositol hexakisphosphate 4-phosphatase activity"/>
    <property type="evidence" value="ECO:0007669"/>
    <property type="project" value="UniProtKB-EC"/>
</dbReference>
<dbReference type="STRING" id="530564.Psta_0214"/>
<evidence type="ECO:0000256" key="3">
    <source>
        <dbReference type="ARBA" id="ARBA00022448"/>
    </source>
</evidence>
<dbReference type="PANTHER" id="PTHR30290">
    <property type="entry name" value="PERIPLASMIC BINDING COMPONENT OF ABC TRANSPORTER"/>
    <property type="match status" value="1"/>
</dbReference>
<sequence length="677" mass="75577">MLLLAIAGVGWAINFSELPPADFTFDNGSEIQTIDQARATGEPENRIINACFEGLLSTLPEAGWEQKYPFGENVPVSPQPAAAERFEVSEDGRVYTFHIRKSAKWSDGSPVTAHDFTFSWMRTLHPETASQYSFQLHYLVGALEYNTAVVKLGDPLEIELDLPASQGGRRDPIQLFPRSKIVRGQLVRMVDPAPLEHAADVDADTRAAKDAKHLEARVFIVNVAEPGAREELRAFSLDVPRSQKLFSELPIEPAHHVLPDFEKTVGVKALDDHTLEVTLINRTAYFPALTAFYPLYPVNRKCVETFGSPDWTKPENIVGNGPFKLQFRRIRDRIRLVKSDTYWDAANVKLNIIDALAIKSETTALNLYLKGNLDWATIVPAATIPTIKKDYADQFHTAPQLTVYFYRINTTHPSLKNPKLRKALSLAIDKQNIVEFITKAGESPAWTIVPPGLTGYEGPPPLAYDIAQAKALLAEAGYPDGSGLPPIEILYNDVDLHRTIAERIQQMWRQNLGIEAKLRGLEWGVYLDAQQNLAYQVCRAGWVADYPDPNTFLDLWTSENTHNQTGWKNPAYDKLIAAAAIEADTQKRMSLFRDAEKILLEECPILPVYFYVSKNMVKTRVKGFCPNVLNYHPLKIIRIEEPATASAAIPGTDFYRGDSSVISGNQSHRAVAQGGAR</sequence>
<organism evidence="6 7">
    <name type="scientific">Pirellula staleyi (strain ATCC 27377 / DSM 6068 / ICPB 4128)</name>
    <name type="common">Pirella staleyi</name>
    <dbReference type="NCBI Taxonomy" id="530564"/>
    <lineage>
        <taxon>Bacteria</taxon>
        <taxon>Pseudomonadati</taxon>
        <taxon>Planctomycetota</taxon>
        <taxon>Planctomycetia</taxon>
        <taxon>Pirellulales</taxon>
        <taxon>Pirellulaceae</taxon>
        <taxon>Pirellula</taxon>
    </lineage>
</organism>